<reference evidence="1 2" key="1">
    <citation type="journal article" date="2011" name="PLoS Pathog.">
        <title>Dynamic evolution of pathogenicity revealed by sequencing and comparative genomics of 19 Pseudomonas syringae isolates.</title>
        <authorList>
            <person name="Baltrus D.A."/>
            <person name="Nishimura M.T."/>
            <person name="Romanchuk A."/>
            <person name="Chang J.H."/>
            <person name="Mukhtar M.S."/>
            <person name="Cherkis K."/>
            <person name="Roach J."/>
            <person name="Grant S.R."/>
            <person name="Jones C.D."/>
            <person name="Dangl J.L."/>
        </authorList>
    </citation>
    <scope>NUCLEOTIDE SEQUENCE [LARGE SCALE GENOMIC DNA]</scope>
    <source>
        <strain evidence="2">race 4</strain>
    </source>
</reference>
<organism evidence="1 2">
    <name type="scientific">Pseudomonas savastanoi pv. glycinea str. race 4</name>
    <dbReference type="NCBI Taxonomy" id="875330"/>
    <lineage>
        <taxon>Bacteria</taxon>
        <taxon>Pseudomonadati</taxon>
        <taxon>Pseudomonadota</taxon>
        <taxon>Gammaproteobacteria</taxon>
        <taxon>Pseudomonadales</taxon>
        <taxon>Pseudomonadaceae</taxon>
        <taxon>Pseudomonas</taxon>
    </lineage>
</organism>
<gene>
    <name evidence="1" type="ORF">Pgy4_24603</name>
</gene>
<name>F3CAF9_PSESG</name>
<dbReference type="Proteomes" id="UP000005466">
    <property type="component" value="Unassembled WGS sequence"/>
</dbReference>
<comment type="caution">
    <text evidence="1">The sequence shown here is derived from an EMBL/GenBank/DDBJ whole genome shotgun (WGS) entry which is preliminary data.</text>
</comment>
<evidence type="ECO:0000313" key="1">
    <source>
        <dbReference type="EMBL" id="EGH16251.1"/>
    </source>
</evidence>
<accession>F3CAF9</accession>
<sequence length="45" mass="5275">MLLTILILVYQHTVIRGFNDLLDDRAIQDGYRDKIHIVPVRLVEV</sequence>
<dbReference type="EMBL" id="ADWY01001192">
    <property type="protein sequence ID" value="EGH16251.1"/>
    <property type="molecule type" value="Genomic_DNA"/>
</dbReference>
<dbReference type="HOGENOM" id="CLU_3204207_0_0_6"/>
<proteinExistence type="predicted"/>
<protein>
    <submittedName>
        <fullName evidence="1">Uncharacterized protein</fullName>
    </submittedName>
</protein>
<dbReference type="BioCyc" id="PSYR875330:G11XH-4660-MONOMER"/>
<dbReference type="AlphaFoldDB" id="F3CAF9"/>
<evidence type="ECO:0000313" key="2">
    <source>
        <dbReference type="Proteomes" id="UP000005466"/>
    </source>
</evidence>